<sequence>MKHTRTLLLAAAVATAGMFTQASMADGSPTYPSFATIAHGKKMLSRDDIDKLDEKKYPALAGLKSHFDDADLDHDHNLNQYEYDHYMSNTPH</sequence>
<dbReference type="EMBL" id="CP017480">
    <property type="protein sequence ID" value="APG05467.1"/>
    <property type="molecule type" value="Genomic_DNA"/>
</dbReference>
<evidence type="ECO:0000313" key="1">
    <source>
        <dbReference type="EMBL" id="APG05467.1"/>
    </source>
</evidence>
<reference evidence="2" key="1">
    <citation type="submission" date="2016-09" db="EMBL/GenBank/DDBJ databases">
        <authorList>
            <person name="Lysoe E."/>
        </authorList>
    </citation>
    <scope>NUCLEOTIDE SEQUENCE [LARGE SCALE GENOMIC DNA]</scope>
    <source>
        <strain evidence="2">LJ96T</strain>
    </source>
</reference>
<evidence type="ECO:0000313" key="2">
    <source>
        <dbReference type="Proteomes" id="UP000182987"/>
    </source>
</evidence>
<dbReference type="PATRIC" id="fig|1440763.5.peg.3948"/>
<name>A0A0G9H1W0_9GAMM</name>
<dbReference type="RefSeq" id="WP_046969315.1">
    <property type="nucleotide sequence ID" value="NZ_CP017480.1"/>
</dbReference>
<dbReference type="Proteomes" id="UP000182987">
    <property type="component" value="Chromosome"/>
</dbReference>
<dbReference type="InterPro" id="IPR018247">
    <property type="entry name" value="EF_Hand_1_Ca_BS"/>
</dbReference>
<proteinExistence type="predicted"/>
<dbReference type="PROSITE" id="PS00018">
    <property type="entry name" value="EF_HAND_1"/>
    <property type="match status" value="1"/>
</dbReference>
<dbReference type="STRING" id="1440763.BJI69_17185"/>
<gene>
    <name evidence="1" type="ORF">BJI69_17185</name>
</gene>
<accession>A0A0G9H1W0</accession>
<protein>
    <submittedName>
        <fullName evidence="1">Uncharacterized protein</fullName>
    </submittedName>
</protein>
<dbReference type="AlphaFoldDB" id="A0A0G9H1W0"/>
<keyword evidence="2" id="KW-1185">Reference proteome</keyword>
<dbReference type="OrthoDB" id="9912602at2"/>
<organism evidence="1 2">
    <name type="scientific">Luteibacter rhizovicinus DSM 16549</name>
    <dbReference type="NCBI Taxonomy" id="1440763"/>
    <lineage>
        <taxon>Bacteria</taxon>
        <taxon>Pseudomonadati</taxon>
        <taxon>Pseudomonadota</taxon>
        <taxon>Gammaproteobacteria</taxon>
        <taxon>Lysobacterales</taxon>
        <taxon>Rhodanobacteraceae</taxon>
        <taxon>Luteibacter</taxon>
    </lineage>
</organism>
<dbReference type="KEGG" id="lrz:BJI69_17185"/>